<organism evidence="1">
    <name type="scientific">Tanacetum cinerariifolium</name>
    <name type="common">Dalmatian daisy</name>
    <name type="synonym">Chrysanthemum cinerariifolium</name>
    <dbReference type="NCBI Taxonomy" id="118510"/>
    <lineage>
        <taxon>Eukaryota</taxon>
        <taxon>Viridiplantae</taxon>
        <taxon>Streptophyta</taxon>
        <taxon>Embryophyta</taxon>
        <taxon>Tracheophyta</taxon>
        <taxon>Spermatophyta</taxon>
        <taxon>Magnoliopsida</taxon>
        <taxon>eudicotyledons</taxon>
        <taxon>Gunneridae</taxon>
        <taxon>Pentapetalae</taxon>
        <taxon>asterids</taxon>
        <taxon>campanulids</taxon>
        <taxon>Asterales</taxon>
        <taxon>Asteraceae</taxon>
        <taxon>Asteroideae</taxon>
        <taxon>Anthemideae</taxon>
        <taxon>Anthemidinae</taxon>
        <taxon>Tanacetum</taxon>
    </lineage>
</organism>
<reference evidence="1" key="1">
    <citation type="journal article" date="2019" name="Sci. Rep.">
        <title>Draft genome of Tanacetum cinerariifolium, the natural source of mosquito coil.</title>
        <authorList>
            <person name="Yamashiro T."/>
            <person name="Shiraishi A."/>
            <person name="Satake H."/>
            <person name="Nakayama K."/>
        </authorList>
    </citation>
    <scope>NUCLEOTIDE SEQUENCE</scope>
</reference>
<feature type="non-terminal residue" evidence="1">
    <location>
        <position position="1"/>
    </location>
</feature>
<comment type="caution">
    <text evidence="1">The sequence shown here is derived from an EMBL/GenBank/DDBJ whole genome shotgun (WGS) entry which is preliminary data.</text>
</comment>
<gene>
    <name evidence="1" type="ORF">Tci_843453</name>
</gene>
<sequence>ILHHSCGICLVLVHWIEIQHVYLFEAKSAIKVEGAVLEDGRTLSI</sequence>
<evidence type="ECO:0000313" key="1">
    <source>
        <dbReference type="EMBL" id="GFC71483.1"/>
    </source>
</evidence>
<name>A0A699QK82_TANCI</name>
<proteinExistence type="predicted"/>
<dbReference type="EMBL" id="BKCJ011033560">
    <property type="protein sequence ID" value="GFC71483.1"/>
    <property type="molecule type" value="Genomic_DNA"/>
</dbReference>
<dbReference type="AlphaFoldDB" id="A0A699QK82"/>
<accession>A0A699QK82</accession>
<protein>
    <submittedName>
        <fullName evidence="1">Uncharacterized protein</fullName>
    </submittedName>
</protein>